<organism evidence="2 3">
    <name type="scientific">Botrimarina colliarenosi</name>
    <dbReference type="NCBI Taxonomy" id="2528001"/>
    <lineage>
        <taxon>Bacteria</taxon>
        <taxon>Pseudomonadati</taxon>
        <taxon>Planctomycetota</taxon>
        <taxon>Planctomycetia</taxon>
        <taxon>Pirellulales</taxon>
        <taxon>Lacipirellulaceae</taxon>
        <taxon>Botrimarina</taxon>
    </lineage>
</organism>
<dbReference type="OrthoDB" id="9809781at2"/>
<evidence type="ECO:0000313" key="3">
    <source>
        <dbReference type="Proteomes" id="UP000317421"/>
    </source>
</evidence>
<protein>
    <recommendedName>
        <fullName evidence="1">Phosphodiester glycosidase domain-containing protein</fullName>
    </recommendedName>
</protein>
<comment type="caution">
    <text evidence="2">The sequence shown here is derived from an EMBL/GenBank/DDBJ whole genome shotgun (WGS) entry which is preliminary data.</text>
</comment>
<accession>A0A5C6AAH5</accession>
<dbReference type="PANTHER" id="PTHR40446">
    <property type="entry name" value="N-ACETYLGLUCOSAMINE-1-PHOSPHODIESTER ALPHA-N-ACETYLGLUCOSAMINIDASE"/>
    <property type="match status" value="1"/>
</dbReference>
<dbReference type="InterPro" id="IPR018711">
    <property type="entry name" value="NAGPA"/>
</dbReference>
<evidence type="ECO:0000313" key="2">
    <source>
        <dbReference type="EMBL" id="TWT96041.1"/>
    </source>
</evidence>
<dbReference type="Proteomes" id="UP000317421">
    <property type="component" value="Unassembled WGS sequence"/>
</dbReference>
<proteinExistence type="predicted"/>
<feature type="domain" description="Phosphodiester glycosidase" evidence="1">
    <location>
        <begin position="103"/>
        <end position="291"/>
    </location>
</feature>
<dbReference type="PANTHER" id="PTHR40446:SF2">
    <property type="entry name" value="N-ACETYLGLUCOSAMINE-1-PHOSPHODIESTER ALPHA-N-ACETYLGLUCOSAMINIDASE"/>
    <property type="match status" value="1"/>
</dbReference>
<gene>
    <name evidence="2" type="ORF">Pla108_31230</name>
</gene>
<evidence type="ECO:0000259" key="1">
    <source>
        <dbReference type="Pfam" id="PF09992"/>
    </source>
</evidence>
<keyword evidence="3" id="KW-1185">Reference proteome</keyword>
<dbReference type="EMBL" id="SJPR01000004">
    <property type="protein sequence ID" value="TWT96041.1"/>
    <property type="molecule type" value="Genomic_DNA"/>
</dbReference>
<name>A0A5C6AAH5_9BACT</name>
<dbReference type="Pfam" id="PF09992">
    <property type="entry name" value="NAGPA"/>
    <property type="match status" value="1"/>
</dbReference>
<sequence length="307" mass="32260">MIPRDSSMNTRRLAIVVALVFAATSGVAGAPRPDWPAEPGWTPQFVGVDSAAITITEPRPLRAFVLRVDLDADGLSLVTDDDNGDRPEEVDGLKTSTFLLQKKCQAAINATGFWPGQKEEERPQNVAGLVVSAGKLVSPVDTDKPRAALVVRENRRAAIVRPPVDLSGVVTAIGGYGVIVEGGAVVRPKNEIASFIDSLHPRTAVGVGDGGRLLYLVVVDGRQPGYSEGVDLNELGELLRRLGADDAVNLDGGGSTTLVVETTGGAFRLVNQPIDGKVPGTERVSACHLGVYASPLPKISPQPPQSP</sequence>
<dbReference type="AlphaFoldDB" id="A0A5C6AAH5"/>
<reference evidence="2 3" key="1">
    <citation type="submission" date="2019-02" db="EMBL/GenBank/DDBJ databases">
        <title>Deep-cultivation of Planctomycetes and their phenomic and genomic characterization uncovers novel biology.</title>
        <authorList>
            <person name="Wiegand S."/>
            <person name="Jogler M."/>
            <person name="Boedeker C."/>
            <person name="Pinto D."/>
            <person name="Vollmers J."/>
            <person name="Rivas-Marin E."/>
            <person name="Kohn T."/>
            <person name="Peeters S.H."/>
            <person name="Heuer A."/>
            <person name="Rast P."/>
            <person name="Oberbeckmann S."/>
            <person name="Bunk B."/>
            <person name="Jeske O."/>
            <person name="Meyerdierks A."/>
            <person name="Storesund J.E."/>
            <person name="Kallscheuer N."/>
            <person name="Luecker S."/>
            <person name="Lage O.M."/>
            <person name="Pohl T."/>
            <person name="Merkel B.J."/>
            <person name="Hornburger P."/>
            <person name="Mueller R.-W."/>
            <person name="Bruemmer F."/>
            <person name="Labrenz M."/>
            <person name="Spormann A.M."/>
            <person name="Op Den Camp H."/>
            <person name="Overmann J."/>
            <person name="Amann R."/>
            <person name="Jetten M.S.M."/>
            <person name="Mascher T."/>
            <person name="Medema M.H."/>
            <person name="Devos D.P."/>
            <person name="Kaster A.-K."/>
            <person name="Ovreas L."/>
            <person name="Rohde M."/>
            <person name="Galperin M.Y."/>
            <person name="Jogler C."/>
        </authorList>
    </citation>
    <scope>NUCLEOTIDE SEQUENCE [LARGE SCALE GENOMIC DNA]</scope>
    <source>
        <strain evidence="2 3">Pla108</strain>
    </source>
</reference>